<evidence type="ECO:0000313" key="6">
    <source>
        <dbReference type="Proteomes" id="UP001305702"/>
    </source>
</evidence>
<dbReference type="GO" id="GO:0005737">
    <property type="term" value="C:cytoplasm"/>
    <property type="evidence" value="ECO:0007669"/>
    <property type="project" value="UniProtKB-SubCell"/>
</dbReference>
<keyword evidence="4" id="KW-0560">Oxidoreductase</keyword>
<evidence type="ECO:0000256" key="2">
    <source>
        <dbReference type="ARBA" id="ARBA00022490"/>
    </source>
</evidence>
<protein>
    <submittedName>
        <fullName evidence="5">SDR family NAD(P)-dependent oxidoreductase</fullName>
    </submittedName>
</protein>
<sequence length="256" mass="27271">MSTIYILTGASRGLGEALALRLLSPGNVLLCLARTRSTVLDREAEAAGVALEWIKADLAELAAGDGVEALLKPGLERAGFSSASRLRLVNNAGVLEPIGPAQANDPEAVARHIAVNLTAPLLLTGAFLRLTEQLAADKRILQISSGAARKPYAGWSTYGAAKAGLDHHARCVKLEQEGMPHGARIASVAPGVIDTSMQAQIRGTEEELFPSRSRFVQLHETGGLLSPDTAAEQLLALLEDPRFGEEPVMDIRDWER</sequence>
<dbReference type="EMBL" id="CP130318">
    <property type="protein sequence ID" value="WNQ10716.1"/>
    <property type="molecule type" value="Genomic_DNA"/>
</dbReference>
<organism evidence="5 6">
    <name type="scientific">Paenibacillus aurantius</name>
    <dbReference type="NCBI Taxonomy" id="2918900"/>
    <lineage>
        <taxon>Bacteria</taxon>
        <taxon>Bacillati</taxon>
        <taxon>Bacillota</taxon>
        <taxon>Bacilli</taxon>
        <taxon>Bacillales</taxon>
        <taxon>Paenibacillaceae</taxon>
        <taxon>Paenibacillus</taxon>
    </lineage>
</organism>
<dbReference type="Gene3D" id="3.40.50.720">
    <property type="entry name" value="NAD(P)-binding Rossmann-like Domain"/>
    <property type="match status" value="1"/>
</dbReference>
<dbReference type="GO" id="GO:0006729">
    <property type="term" value="P:tetrahydrobiopterin biosynthetic process"/>
    <property type="evidence" value="ECO:0007669"/>
    <property type="project" value="TreeGrafter"/>
</dbReference>
<dbReference type="AlphaFoldDB" id="A0AA96LBT3"/>
<dbReference type="SUPFAM" id="SSF51735">
    <property type="entry name" value="NAD(P)-binding Rossmann-fold domains"/>
    <property type="match status" value="1"/>
</dbReference>
<gene>
    <name evidence="5" type="ORF">MJA45_24345</name>
</gene>
<evidence type="ECO:0000256" key="4">
    <source>
        <dbReference type="ARBA" id="ARBA00023002"/>
    </source>
</evidence>
<dbReference type="InterPro" id="IPR002347">
    <property type="entry name" value="SDR_fam"/>
</dbReference>
<dbReference type="PANTHER" id="PTHR44085">
    <property type="entry name" value="SEPIAPTERIN REDUCTASE"/>
    <property type="match status" value="1"/>
</dbReference>
<dbReference type="InterPro" id="IPR036291">
    <property type="entry name" value="NAD(P)-bd_dom_sf"/>
</dbReference>
<reference evidence="5 6" key="1">
    <citation type="submission" date="2022-02" db="EMBL/GenBank/DDBJ databases">
        <title>Paenibacillus sp. MBLB1776 Whole Genome Shotgun Sequencing.</title>
        <authorList>
            <person name="Hwang C.Y."/>
            <person name="Cho E.-S."/>
            <person name="Seo M.-J."/>
        </authorList>
    </citation>
    <scope>NUCLEOTIDE SEQUENCE [LARGE SCALE GENOMIC DNA]</scope>
    <source>
        <strain evidence="5 6">MBLB1776</strain>
    </source>
</reference>
<accession>A0AA96LBT3</accession>
<dbReference type="PRINTS" id="PR00081">
    <property type="entry name" value="GDHRDH"/>
</dbReference>
<dbReference type="KEGG" id="paun:MJA45_24345"/>
<dbReference type="InterPro" id="IPR051721">
    <property type="entry name" value="Biopterin_syn/organic_redct"/>
</dbReference>
<keyword evidence="6" id="KW-1185">Reference proteome</keyword>
<dbReference type="GO" id="GO:0004757">
    <property type="term" value="F:sepiapterin reductase (NADP+) activity"/>
    <property type="evidence" value="ECO:0007669"/>
    <property type="project" value="TreeGrafter"/>
</dbReference>
<dbReference type="Proteomes" id="UP001305702">
    <property type="component" value="Chromosome"/>
</dbReference>
<evidence type="ECO:0000313" key="5">
    <source>
        <dbReference type="EMBL" id="WNQ10716.1"/>
    </source>
</evidence>
<comment type="subcellular location">
    <subcellularLocation>
        <location evidence="1">Cytoplasm</location>
    </subcellularLocation>
</comment>
<proteinExistence type="predicted"/>
<name>A0AA96LBT3_9BACL</name>
<evidence type="ECO:0000256" key="1">
    <source>
        <dbReference type="ARBA" id="ARBA00004496"/>
    </source>
</evidence>
<evidence type="ECO:0000256" key="3">
    <source>
        <dbReference type="ARBA" id="ARBA00022857"/>
    </source>
</evidence>
<keyword evidence="2" id="KW-0963">Cytoplasm</keyword>
<dbReference type="Pfam" id="PF00106">
    <property type="entry name" value="adh_short"/>
    <property type="match status" value="1"/>
</dbReference>
<keyword evidence="3" id="KW-0521">NADP</keyword>
<dbReference type="PANTHER" id="PTHR44085:SF2">
    <property type="entry name" value="SEPIAPTERIN REDUCTASE"/>
    <property type="match status" value="1"/>
</dbReference>
<dbReference type="RefSeq" id="WP_315604490.1">
    <property type="nucleotide sequence ID" value="NZ_CP130318.1"/>
</dbReference>